<proteinExistence type="predicted"/>
<evidence type="ECO:0000256" key="3">
    <source>
        <dbReference type="ARBA" id="ARBA00023163"/>
    </source>
</evidence>
<sequence length="333" mass="38824">MTRLLDDFCKAHHLKSPVSREYSFDEYISFEKWLKKLNKVDKQYKKEELGLEIGAMVDTIHIGITAYIVNSCETLSDVLILSSKYNKIWYNYMPKHVEFNNNNCIVSWDKPAYLSAGLFVRETAISETLQVSIFYQRLKKIINDTGFSLNHIELAIPEPDNTEVYEDFFKCPVFFNTSQTKIIFPKYALDMPLRQSDPILCSILKKQAERILSEMPKDDSFIEIVSQSILKAVNNNHAQIEYVAKQMNMSSRVLQKNLKERGMVFKDLLNDIRFNLAKQYLQDRNLSVSDIAFLLAYGEQTSFNRAFKNWTGMSPLQWRNQFGKVREIELAVQ</sequence>
<dbReference type="Pfam" id="PF12625">
    <property type="entry name" value="Arabinose_bd"/>
    <property type="match status" value="1"/>
</dbReference>
<dbReference type="PANTHER" id="PTHR47894">
    <property type="entry name" value="HTH-TYPE TRANSCRIPTIONAL REGULATOR GADX"/>
    <property type="match status" value="1"/>
</dbReference>
<dbReference type="PANTHER" id="PTHR47894:SF1">
    <property type="entry name" value="HTH-TYPE TRANSCRIPTIONAL REGULATOR VQSM"/>
    <property type="match status" value="1"/>
</dbReference>
<dbReference type="SUPFAM" id="SSF46689">
    <property type="entry name" value="Homeodomain-like"/>
    <property type="match status" value="1"/>
</dbReference>
<dbReference type="FunCoup" id="A0A2U3N3L7">
    <property type="interactions" value="70"/>
</dbReference>
<keyword evidence="2" id="KW-0238">DNA-binding</keyword>
<dbReference type="InterPro" id="IPR032687">
    <property type="entry name" value="AraC-type_N"/>
</dbReference>
<dbReference type="InParanoid" id="A0A2U3N3L7"/>
<dbReference type="RefSeq" id="WP_227591462.1">
    <property type="nucleotide sequence ID" value="NZ_OOGT01000248.1"/>
</dbReference>
<evidence type="ECO:0000313" key="6">
    <source>
        <dbReference type="Proteomes" id="UP000245974"/>
    </source>
</evidence>
<dbReference type="EMBL" id="OOGT01000248">
    <property type="protein sequence ID" value="SPL72271.1"/>
    <property type="molecule type" value="Genomic_DNA"/>
</dbReference>
<evidence type="ECO:0000313" key="5">
    <source>
        <dbReference type="EMBL" id="SPL72271.1"/>
    </source>
</evidence>
<gene>
    <name evidence="5" type="primary">virS_8</name>
    <name evidence="5" type="ORF">KPC_3449</name>
</gene>
<dbReference type="InterPro" id="IPR009057">
    <property type="entry name" value="Homeodomain-like_sf"/>
</dbReference>
<dbReference type="Pfam" id="PF12833">
    <property type="entry name" value="HTH_18"/>
    <property type="match status" value="1"/>
</dbReference>
<accession>A0A2U3N3L7</accession>
<evidence type="ECO:0000256" key="2">
    <source>
        <dbReference type="ARBA" id="ARBA00023125"/>
    </source>
</evidence>
<dbReference type="SMART" id="SM00342">
    <property type="entry name" value="HTH_ARAC"/>
    <property type="match status" value="1"/>
</dbReference>
<dbReference type="GO" id="GO:0003700">
    <property type="term" value="F:DNA-binding transcription factor activity"/>
    <property type="evidence" value="ECO:0007669"/>
    <property type="project" value="InterPro"/>
</dbReference>
<dbReference type="InterPro" id="IPR018060">
    <property type="entry name" value="HTH_AraC"/>
</dbReference>
<dbReference type="Proteomes" id="UP000245974">
    <property type="component" value="Unassembled WGS sequence"/>
</dbReference>
<dbReference type="Gene3D" id="1.10.10.60">
    <property type="entry name" value="Homeodomain-like"/>
    <property type="match status" value="1"/>
</dbReference>
<keyword evidence="3" id="KW-0804">Transcription</keyword>
<dbReference type="GO" id="GO:0000976">
    <property type="term" value="F:transcription cis-regulatory region binding"/>
    <property type="evidence" value="ECO:0007669"/>
    <property type="project" value="TreeGrafter"/>
</dbReference>
<evidence type="ECO:0000256" key="1">
    <source>
        <dbReference type="ARBA" id="ARBA00023015"/>
    </source>
</evidence>
<dbReference type="GO" id="GO:0005829">
    <property type="term" value="C:cytosol"/>
    <property type="evidence" value="ECO:0007669"/>
    <property type="project" value="TreeGrafter"/>
</dbReference>
<reference evidence="6" key="1">
    <citation type="submission" date="2018-03" db="EMBL/GenBank/DDBJ databases">
        <authorList>
            <person name="Blom J."/>
        </authorList>
    </citation>
    <scope>NUCLEOTIDE SEQUENCE [LARGE SCALE GENOMIC DNA]</scope>
    <source>
        <strain evidence="6">KPC-SM-21</strain>
    </source>
</reference>
<feature type="domain" description="HTH araC/xylS-type" evidence="4">
    <location>
        <begin position="219"/>
        <end position="321"/>
    </location>
</feature>
<keyword evidence="1" id="KW-0805">Transcription regulation</keyword>
<evidence type="ECO:0000259" key="4">
    <source>
        <dbReference type="PROSITE" id="PS01124"/>
    </source>
</evidence>
<protein>
    <submittedName>
        <fullName evidence="5">HTH-type transcriptional regulator VirS</fullName>
    </submittedName>
</protein>
<dbReference type="AlphaFoldDB" id="A0A2U3N3L7"/>
<organism evidence="5 6">
    <name type="scientific">Acinetobacter stercoris</name>
    <dbReference type="NCBI Taxonomy" id="2126983"/>
    <lineage>
        <taxon>Bacteria</taxon>
        <taxon>Pseudomonadati</taxon>
        <taxon>Pseudomonadota</taxon>
        <taxon>Gammaproteobacteria</taxon>
        <taxon>Moraxellales</taxon>
        <taxon>Moraxellaceae</taxon>
        <taxon>Acinetobacter</taxon>
    </lineage>
</organism>
<name>A0A2U3N3L7_9GAMM</name>
<keyword evidence="6" id="KW-1185">Reference proteome</keyword>
<dbReference type="PROSITE" id="PS01124">
    <property type="entry name" value="HTH_ARAC_FAMILY_2"/>
    <property type="match status" value="1"/>
</dbReference>